<accession>A0A815XVU6</accession>
<comment type="caution">
    <text evidence="1">The sequence shown here is derived from an EMBL/GenBank/DDBJ whole genome shotgun (WGS) entry which is preliminary data.</text>
</comment>
<sequence>GINRTLLEWLNLWQYLVYKKDLSHFRTLQTRHQQIAANEANKDKIGSKANVTKKTDAIGYSV</sequence>
<evidence type="ECO:0000313" key="1">
    <source>
        <dbReference type="EMBL" id="CAF1562444.1"/>
    </source>
</evidence>
<dbReference type="EMBL" id="CAJNOJ010002964">
    <property type="protein sequence ID" value="CAF1562444.1"/>
    <property type="molecule type" value="Genomic_DNA"/>
</dbReference>
<name>A0A815XVU6_ADIRI</name>
<feature type="non-terminal residue" evidence="1">
    <location>
        <position position="1"/>
    </location>
</feature>
<gene>
    <name evidence="1" type="ORF">EDS130_LOCUS46651</name>
</gene>
<organism evidence="1 2">
    <name type="scientific">Adineta ricciae</name>
    <name type="common">Rotifer</name>
    <dbReference type="NCBI Taxonomy" id="249248"/>
    <lineage>
        <taxon>Eukaryota</taxon>
        <taxon>Metazoa</taxon>
        <taxon>Spiralia</taxon>
        <taxon>Gnathifera</taxon>
        <taxon>Rotifera</taxon>
        <taxon>Eurotatoria</taxon>
        <taxon>Bdelloidea</taxon>
        <taxon>Adinetida</taxon>
        <taxon>Adinetidae</taxon>
        <taxon>Adineta</taxon>
    </lineage>
</organism>
<protein>
    <submittedName>
        <fullName evidence="1">Uncharacterized protein</fullName>
    </submittedName>
</protein>
<feature type="non-terminal residue" evidence="1">
    <location>
        <position position="62"/>
    </location>
</feature>
<dbReference type="AlphaFoldDB" id="A0A815XVU6"/>
<evidence type="ECO:0000313" key="2">
    <source>
        <dbReference type="Proteomes" id="UP000663852"/>
    </source>
</evidence>
<dbReference type="Proteomes" id="UP000663852">
    <property type="component" value="Unassembled WGS sequence"/>
</dbReference>
<proteinExistence type="predicted"/>
<reference evidence="1" key="1">
    <citation type="submission" date="2021-02" db="EMBL/GenBank/DDBJ databases">
        <authorList>
            <person name="Nowell W R."/>
        </authorList>
    </citation>
    <scope>NUCLEOTIDE SEQUENCE</scope>
</reference>